<evidence type="ECO:0000256" key="10">
    <source>
        <dbReference type="ARBA" id="ARBA00022840"/>
    </source>
</evidence>
<keyword evidence="5 18" id="KW-0547">Nucleotide-binding</keyword>
<dbReference type="OrthoDB" id="9809851at2"/>
<comment type="subunit">
    <text evidence="18">Forms a heterotetramer with UvrB during the search for lesions.</text>
</comment>
<comment type="similarity">
    <text evidence="15 18">Belongs to the ABC transporter superfamily. UvrA family.</text>
</comment>
<dbReference type="AlphaFoldDB" id="A0A1L4FRZ2"/>
<evidence type="ECO:0000313" key="21">
    <source>
        <dbReference type="Proteomes" id="UP000184322"/>
    </source>
</evidence>
<dbReference type="PROSITE" id="PS00211">
    <property type="entry name" value="ABC_TRANSPORTER_1"/>
    <property type="match status" value="2"/>
</dbReference>
<dbReference type="GO" id="GO:0005737">
    <property type="term" value="C:cytoplasm"/>
    <property type="evidence" value="ECO:0007669"/>
    <property type="project" value="UniProtKB-SubCell"/>
</dbReference>
<feature type="binding site" evidence="18">
    <location>
        <begin position="642"/>
        <end position="649"/>
    </location>
    <ligand>
        <name>ATP</name>
        <dbReference type="ChEBI" id="CHEBI:30616"/>
    </ligand>
</feature>
<dbReference type="GO" id="GO:0016887">
    <property type="term" value="F:ATP hydrolysis activity"/>
    <property type="evidence" value="ECO:0007669"/>
    <property type="project" value="InterPro"/>
</dbReference>
<keyword evidence="6 18" id="KW-0227">DNA damage</keyword>
<evidence type="ECO:0000256" key="16">
    <source>
        <dbReference type="ARBA" id="ARBA00039316"/>
    </source>
</evidence>
<dbReference type="GO" id="GO:0009380">
    <property type="term" value="C:excinuclease repair complex"/>
    <property type="evidence" value="ECO:0007669"/>
    <property type="project" value="InterPro"/>
</dbReference>
<evidence type="ECO:0000256" key="6">
    <source>
        <dbReference type="ARBA" id="ARBA00022763"/>
    </source>
</evidence>
<feature type="domain" description="ABC transporter" evidence="19">
    <location>
        <begin position="329"/>
        <end position="596"/>
    </location>
</feature>
<keyword evidence="11 18" id="KW-0267">Excision nuclease</keyword>
<evidence type="ECO:0000256" key="14">
    <source>
        <dbReference type="ARBA" id="ARBA00023236"/>
    </source>
</evidence>
<evidence type="ECO:0000256" key="15">
    <source>
        <dbReference type="ARBA" id="ARBA00038000"/>
    </source>
</evidence>
<dbReference type="InterPro" id="IPR027417">
    <property type="entry name" value="P-loop_NTPase"/>
</dbReference>
<name>A0A1L4FRZ2_9BACT</name>
<evidence type="ECO:0000256" key="11">
    <source>
        <dbReference type="ARBA" id="ARBA00022881"/>
    </source>
</evidence>
<evidence type="ECO:0000256" key="8">
    <source>
        <dbReference type="ARBA" id="ARBA00022771"/>
    </source>
</evidence>
<dbReference type="GO" id="GO:0005524">
    <property type="term" value="F:ATP binding"/>
    <property type="evidence" value="ECO:0007669"/>
    <property type="project" value="UniProtKB-UniRule"/>
</dbReference>
<dbReference type="Gene3D" id="1.20.1580.10">
    <property type="entry name" value="ABC transporter ATPase like domain"/>
    <property type="match status" value="2"/>
</dbReference>
<dbReference type="InterPro" id="IPR003439">
    <property type="entry name" value="ABC_transporter-like_ATP-bd"/>
</dbReference>
<evidence type="ECO:0000256" key="12">
    <source>
        <dbReference type="ARBA" id="ARBA00023125"/>
    </source>
</evidence>
<dbReference type="RefSeq" id="WP_073372399.1">
    <property type="nucleotide sequence ID" value="NZ_CP017813.1"/>
</dbReference>
<evidence type="ECO:0000256" key="7">
    <source>
        <dbReference type="ARBA" id="ARBA00022769"/>
    </source>
</evidence>
<dbReference type="GO" id="GO:0003677">
    <property type="term" value="F:DNA binding"/>
    <property type="evidence" value="ECO:0007669"/>
    <property type="project" value="UniProtKB-UniRule"/>
</dbReference>
<keyword evidence="9 18" id="KW-0862">Zinc</keyword>
<keyword evidence="21" id="KW-1185">Reference proteome</keyword>
<keyword evidence="12 18" id="KW-0238">DNA-binding</keyword>
<keyword evidence="2 18" id="KW-0963">Cytoplasm</keyword>
<evidence type="ECO:0000256" key="17">
    <source>
        <dbReference type="ARBA" id="ARBA00042156"/>
    </source>
</evidence>
<accession>A0A1L4FRZ2</accession>
<keyword evidence="10 18" id="KW-0067">ATP-binding</keyword>
<keyword evidence="14 18" id="KW-0742">SOS response</keyword>
<dbReference type="InterPro" id="IPR013815">
    <property type="entry name" value="ATP_grasp_subdomain_1"/>
</dbReference>
<dbReference type="InterPro" id="IPR017871">
    <property type="entry name" value="ABC_transporter-like_CS"/>
</dbReference>
<comment type="subcellular location">
    <subcellularLocation>
        <location evidence="1 18">Cytoplasm</location>
    </subcellularLocation>
</comment>
<evidence type="ECO:0000256" key="13">
    <source>
        <dbReference type="ARBA" id="ARBA00023204"/>
    </source>
</evidence>
<dbReference type="EMBL" id="CP017813">
    <property type="protein sequence ID" value="APJ38395.1"/>
    <property type="molecule type" value="Genomic_DNA"/>
</dbReference>
<dbReference type="Pfam" id="PF17760">
    <property type="entry name" value="UvrA_inter"/>
    <property type="match status" value="1"/>
</dbReference>
<evidence type="ECO:0000256" key="9">
    <source>
        <dbReference type="ARBA" id="ARBA00022833"/>
    </source>
</evidence>
<dbReference type="Gene3D" id="3.40.50.300">
    <property type="entry name" value="P-loop containing nucleotide triphosphate hydrolases"/>
    <property type="match status" value="2"/>
</dbReference>
<keyword evidence="4 18" id="KW-0677">Repeat</keyword>
<dbReference type="InterPro" id="IPR041102">
    <property type="entry name" value="UvrA_inter"/>
</dbReference>
<dbReference type="CDD" id="cd03271">
    <property type="entry name" value="ABC_UvrA_II"/>
    <property type="match status" value="1"/>
</dbReference>
<evidence type="ECO:0000256" key="2">
    <source>
        <dbReference type="ARBA" id="ARBA00022490"/>
    </source>
</evidence>
<feature type="domain" description="ABC transporter" evidence="19">
    <location>
        <begin position="606"/>
        <end position="941"/>
    </location>
</feature>
<feature type="zinc finger region" description="C4-type" evidence="18">
    <location>
        <begin position="744"/>
        <end position="770"/>
    </location>
</feature>
<dbReference type="InterPro" id="IPR004602">
    <property type="entry name" value="UvrA"/>
</dbReference>
<dbReference type="GO" id="GO:0006289">
    <property type="term" value="P:nucleotide-excision repair"/>
    <property type="evidence" value="ECO:0007669"/>
    <property type="project" value="UniProtKB-UniRule"/>
</dbReference>
<evidence type="ECO:0000256" key="18">
    <source>
        <dbReference type="HAMAP-Rule" id="MF_00205"/>
    </source>
</evidence>
<evidence type="ECO:0000259" key="19">
    <source>
        <dbReference type="PROSITE" id="PS50893"/>
    </source>
</evidence>
<dbReference type="GO" id="GO:0008270">
    <property type="term" value="F:zinc ion binding"/>
    <property type="evidence" value="ECO:0007669"/>
    <property type="project" value="UniProtKB-UniRule"/>
</dbReference>
<evidence type="ECO:0000256" key="1">
    <source>
        <dbReference type="ARBA" id="ARBA00004496"/>
    </source>
</evidence>
<dbReference type="Gene3D" id="3.30.1490.20">
    <property type="entry name" value="ATP-grasp fold, A domain"/>
    <property type="match status" value="1"/>
</dbReference>
<dbReference type="Pfam" id="PF17755">
    <property type="entry name" value="UvrA_DNA-bind"/>
    <property type="match status" value="1"/>
</dbReference>
<evidence type="ECO:0000256" key="3">
    <source>
        <dbReference type="ARBA" id="ARBA00022723"/>
    </source>
</evidence>
<reference evidence="21" key="1">
    <citation type="submission" date="2016-10" db="EMBL/GenBank/DDBJ databases">
        <authorList>
            <person name="Beylefeld A."/>
            <person name="Abolnik C."/>
        </authorList>
    </citation>
    <scope>NUCLEOTIDE SEQUENCE [LARGE SCALE GENOMIC DNA]</scope>
    <source>
        <strain evidence="21">B359_6</strain>
    </source>
</reference>
<dbReference type="Proteomes" id="UP000184322">
    <property type="component" value="Chromosome"/>
</dbReference>
<dbReference type="FunFam" id="1.20.1580.10:FF:000002">
    <property type="entry name" value="UvrABC system protein A"/>
    <property type="match status" value="1"/>
</dbReference>
<comment type="caution">
    <text evidence="18">Lacks conserved residue(s) required for the propagation of feature annotation.</text>
</comment>
<dbReference type="STRING" id="48003.BLA55_01770"/>
<sequence>MSAKDEIVVKGARENNLKNVSLTIPKNKLVVFTGLSGSGKSSLAFNTIYEEGRRRYVDSLSAYARMFLGGTTKPDVDSIDGLSPSISIEQKTIHNNPRSTVGTVTEIYDYFRLLFARVGKPYCPNHNIEISSQTSKDILNSIYENSENSKLIIYAPLVEQEKGTHKNLLEKLKRDGYIRAKIDGNIFLLEDKIELSKNIKHDIDLIIDRIVLNEENYNRIAEAVDIASDLSGGMVKIENLDIKETNVYSKSHSCIYKDFEMPKIETRLFSFNSPFGMCQHCKGLGVEIKADFDALVQETWRTIREGAIKIFENTVGTQNLEWQEFKVLLDHYGISIDKPIEQMTKKEIEIIKWGSKEEIDFILISSSGNKIRRTKIIDGILTKVERQYYDTSSDRIRDWLKKYMGTFTCGECRGSRLNEKALAVKINNKNIYDYVQLPVLDILEAVENRNFNEMEENISKLITNELISRLTFLKNVGLDYLTLNRNAETLSGGEAQRIRLATQIGSNLSGVLYVLDEPSIGLHQKDNLKLINALRKMVDLGNTLIVVEHDEETMYSADWIVDIGPKAGVHGGEVVAQGTIDDILKSPNSITAKYLSGEYKIPIPRSRRSGNGKVITIKNASENNLKNIDVTIPLGKLIGVTGVSGSGKSTLVNEILVGGLQHSLGLAISNEKKKAKFDSISGLFNIDKVVPVSQSPIGRTPRSNPATYTGVFDDIRDIFTNIEESRVRGYTKSRFSFNVPGGRCEKCSGDGYLKIEMHFLPDVYVPCDQCDGKRYNRETLEIKYHNKTIADILDSTVEDAMKIFENKPKIVEKLQILEDVGLGYIKLGQSSTTLSGGEAQRVKLATYLQKTPTGKTLFVLDEPSTGLHTHDVAGLIKILNRIVDNGDTVLIIEHNLDLIKSCDYLIDLGPDGGVNGGNVVVTGTPEQVARSGKGYTAEFLKDILGIN</sequence>
<dbReference type="PANTHER" id="PTHR43152:SF3">
    <property type="entry name" value="UVRABC SYSTEM PROTEIN A"/>
    <property type="match status" value="1"/>
</dbReference>
<keyword evidence="3 18" id="KW-0479">Metal-binding</keyword>
<evidence type="ECO:0000313" key="20">
    <source>
        <dbReference type="EMBL" id="APJ38395.1"/>
    </source>
</evidence>
<protein>
    <recommendedName>
        <fullName evidence="16 18">UvrABC system protein A</fullName>
        <shortName evidence="18">UvrA protein</shortName>
    </recommendedName>
    <alternativeName>
        <fullName evidence="17 18">Excinuclease ABC subunit A</fullName>
    </alternativeName>
</protein>
<evidence type="ECO:0000256" key="4">
    <source>
        <dbReference type="ARBA" id="ARBA00022737"/>
    </source>
</evidence>
<comment type="function">
    <text evidence="18">The UvrABC repair system catalyzes the recognition and processing of DNA lesions. UvrA is an ATPase and a DNA-binding protein. A damage recognition complex composed of 2 UvrA and 2 UvrB subunits scans DNA for abnormalities. When the presence of a lesion has been verified by UvrB, the UvrA molecules dissociate.</text>
</comment>
<dbReference type="PROSITE" id="PS50893">
    <property type="entry name" value="ABC_TRANSPORTER_2"/>
    <property type="match status" value="2"/>
</dbReference>
<keyword evidence="7 18" id="KW-0228">DNA excision</keyword>
<dbReference type="NCBIfam" id="TIGR00630">
    <property type="entry name" value="uvra"/>
    <property type="match status" value="1"/>
</dbReference>
<keyword evidence="13 18" id="KW-0234">DNA repair</keyword>
<dbReference type="GO" id="GO:0009381">
    <property type="term" value="F:excinuclease ABC activity"/>
    <property type="evidence" value="ECO:0007669"/>
    <property type="project" value="UniProtKB-UniRule"/>
</dbReference>
<dbReference type="Gene3D" id="1.10.8.280">
    <property type="entry name" value="ABC transporter ATPase domain-like"/>
    <property type="match status" value="1"/>
</dbReference>
<dbReference type="SUPFAM" id="SSF52540">
    <property type="entry name" value="P-loop containing nucleoside triphosphate hydrolases"/>
    <property type="match status" value="2"/>
</dbReference>
<dbReference type="HAMAP" id="MF_00205">
    <property type="entry name" value="UvrA"/>
    <property type="match status" value="1"/>
</dbReference>
<feature type="binding site" evidence="18">
    <location>
        <begin position="34"/>
        <end position="41"/>
    </location>
    <ligand>
        <name>ATP</name>
        <dbReference type="ChEBI" id="CHEBI:30616"/>
    </ligand>
</feature>
<dbReference type="KEGG" id="mpul:BLA55_01770"/>
<dbReference type="InterPro" id="IPR041552">
    <property type="entry name" value="UvrA_DNA-bd"/>
</dbReference>
<proteinExistence type="inferred from homology"/>
<keyword evidence="8 18" id="KW-0863">Zinc-finger</keyword>
<dbReference type="PANTHER" id="PTHR43152">
    <property type="entry name" value="UVRABC SYSTEM PROTEIN A"/>
    <property type="match status" value="1"/>
</dbReference>
<dbReference type="GO" id="GO:0009432">
    <property type="term" value="P:SOS response"/>
    <property type="evidence" value="ECO:0007669"/>
    <property type="project" value="UniProtKB-UniRule"/>
</dbReference>
<gene>
    <name evidence="18" type="primary">uvrA</name>
    <name evidence="20" type="ORF">BLA55_01770</name>
</gene>
<evidence type="ECO:0000256" key="5">
    <source>
        <dbReference type="ARBA" id="ARBA00022741"/>
    </source>
</evidence>
<organism evidence="20 21">
    <name type="scientific">Mycoplasmopsis pullorum</name>
    <dbReference type="NCBI Taxonomy" id="48003"/>
    <lineage>
        <taxon>Bacteria</taxon>
        <taxon>Bacillati</taxon>
        <taxon>Mycoplasmatota</taxon>
        <taxon>Mycoplasmoidales</taxon>
        <taxon>Metamycoplasmataceae</taxon>
        <taxon>Mycoplasmopsis</taxon>
    </lineage>
</organism>
<dbReference type="NCBIfam" id="NF001503">
    <property type="entry name" value="PRK00349.1"/>
    <property type="match status" value="1"/>
</dbReference>